<keyword evidence="1" id="KW-0238">DNA-binding</keyword>
<keyword evidence="4" id="KW-1185">Reference proteome</keyword>
<dbReference type="EMBL" id="JAGQDD010000013">
    <property type="protein sequence ID" value="MBQ0932107.1"/>
    <property type="molecule type" value="Genomic_DNA"/>
</dbReference>
<proteinExistence type="predicted"/>
<dbReference type="InterPro" id="IPR011051">
    <property type="entry name" value="RmlC_Cupin_sf"/>
</dbReference>
<evidence type="ECO:0000256" key="1">
    <source>
        <dbReference type="ARBA" id="ARBA00023125"/>
    </source>
</evidence>
<feature type="domain" description="AraC-type arabinose-binding/dimerisation" evidence="2">
    <location>
        <begin position="24"/>
        <end position="91"/>
    </location>
</feature>
<sequence>MSDSPLPRFDDFAQALRAQGFDEVVERQWPPGEIVPTHTHPFAVEALVVAGELWLGCGDAAPRHLRPGDRFSLAAHQPHDERYGPDGATYWVARRHA</sequence>
<dbReference type="Proteomes" id="UP000676246">
    <property type="component" value="Unassembled WGS sequence"/>
</dbReference>
<dbReference type="GO" id="GO:0006355">
    <property type="term" value="P:regulation of DNA-templated transcription"/>
    <property type="evidence" value="ECO:0007669"/>
    <property type="project" value="InterPro"/>
</dbReference>
<gene>
    <name evidence="3" type="ORF">KAK03_16625</name>
</gene>
<dbReference type="InterPro" id="IPR014710">
    <property type="entry name" value="RmlC-like_jellyroll"/>
</dbReference>
<dbReference type="Gene3D" id="2.60.120.10">
    <property type="entry name" value="Jelly Rolls"/>
    <property type="match status" value="1"/>
</dbReference>
<dbReference type="RefSeq" id="WP_210855402.1">
    <property type="nucleotide sequence ID" value="NZ_JAGQDD010000013.1"/>
</dbReference>
<dbReference type="Pfam" id="PF02311">
    <property type="entry name" value="AraC_binding"/>
    <property type="match status" value="1"/>
</dbReference>
<reference evidence="3 4" key="1">
    <citation type="submission" date="2021-04" db="EMBL/GenBank/DDBJ databases">
        <title>The genome sequence of Ideonella sp. 3Y2.</title>
        <authorList>
            <person name="Liu Y."/>
        </authorList>
    </citation>
    <scope>NUCLEOTIDE SEQUENCE [LARGE SCALE GENOMIC DNA]</scope>
    <source>
        <strain evidence="3 4">3Y2</strain>
    </source>
</reference>
<dbReference type="SUPFAM" id="SSF51182">
    <property type="entry name" value="RmlC-like cupins"/>
    <property type="match status" value="1"/>
</dbReference>
<dbReference type="InterPro" id="IPR003313">
    <property type="entry name" value="AraC-bd"/>
</dbReference>
<evidence type="ECO:0000313" key="3">
    <source>
        <dbReference type="EMBL" id="MBQ0932107.1"/>
    </source>
</evidence>
<evidence type="ECO:0000313" key="4">
    <source>
        <dbReference type="Proteomes" id="UP000676246"/>
    </source>
</evidence>
<dbReference type="AlphaFoldDB" id="A0A940Y8Y4"/>
<evidence type="ECO:0000259" key="2">
    <source>
        <dbReference type="Pfam" id="PF02311"/>
    </source>
</evidence>
<comment type="caution">
    <text evidence="3">The sequence shown here is derived from an EMBL/GenBank/DDBJ whole genome shotgun (WGS) entry which is preliminary data.</text>
</comment>
<protein>
    <submittedName>
        <fullName evidence="3">AraC family ligand binding domain-containing protein</fullName>
    </submittedName>
</protein>
<organism evidence="3 4">
    <name type="scientific">Ideonella alba</name>
    <dbReference type="NCBI Taxonomy" id="2824118"/>
    <lineage>
        <taxon>Bacteria</taxon>
        <taxon>Pseudomonadati</taxon>
        <taxon>Pseudomonadota</taxon>
        <taxon>Betaproteobacteria</taxon>
        <taxon>Burkholderiales</taxon>
        <taxon>Sphaerotilaceae</taxon>
        <taxon>Ideonella</taxon>
    </lineage>
</organism>
<dbReference type="GO" id="GO:0003677">
    <property type="term" value="F:DNA binding"/>
    <property type="evidence" value="ECO:0007669"/>
    <property type="project" value="UniProtKB-KW"/>
</dbReference>
<name>A0A940Y8Y4_9BURK</name>
<accession>A0A940Y8Y4</accession>